<protein>
    <recommendedName>
        <fullName evidence="1">D-inositol 3-phosphate glycosyltransferase</fullName>
    </recommendedName>
</protein>
<evidence type="ECO:0000313" key="6">
    <source>
        <dbReference type="Proteomes" id="UP001596356"/>
    </source>
</evidence>
<evidence type="ECO:0000259" key="4">
    <source>
        <dbReference type="Pfam" id="PF13579"/>
    </source>
</evidence>
<dbReference type="GO" id="GO:0016757">
    <property type="term" value="F:glycosyltransferase activity"/>
    <property type="evidence" value="ECO:0007669"/>
    <property type="project" value="UniProtKB-KW"/>
</dbReference>
<evidence type="ECO:0000313" key="5">
    <source>
        <dbReference type="EMBL" id="MFC6714018.1"/>
    </source>
</evidence>
<keyword evidence="2 5" id="KW-0328">Glycosyltransferase</keyword>
<organism evidence="5 6">
    <name type="scientific">Branchiibius cervicis</name>
    <dbReference type="NCBI Taxonomy" id="908252"/>
    <lineage>
        <taxon>Bacteria</taxon>
        <taxon>Bacillati</taxon>
        <taxon>Actinomycetota</taxon>
        <taxon>Actinomycetes</taxon>
        <taxon>Micrococcales</taxon>
        <taxon>Dermacoccaceae</taxon>
        <taxon>Branchiibius</taxon>
    </lineage>
</organism>
<dbReference type="PANTHER" id="PTHR45947:SF3">
    <property type="entry name" value="SULFOQUINOVOSYL TRANSFERASE SQD2"/>
    <property type="match status" value="1"/>
</dbReference>
<keyword evidence="3 5" id="KW-0808">Transferase</keyword>
<dbReference type="RefSeq" id="WP_377822202.1">
    <property type="nucleotide sequence ID" value="NZ_JBHSWJ010000002.1"/>
</dbReference>
<dbReference type="PANTHER" id="PTHR45947">
    <property type="entry name" value="SULFOQUINOVOSYL TRANSFERASE SQD2"/>
    <property type="match status" value="1"/>
</dbReference>
<dbReference type="Gene3D" id="3.40.50.2000">
    <property type="entry name" value="Glycogen Phosphorylase B"/>
    <property type="match status" value="2"/>
</dbReference>
<dbReference type="Pfam" id="PF13579">
    <property type="entry name" value="Glyco_trans_4_4"/>
    <property type="match status" value="1"/>
</dbReference>
<accession>A0ABW2ATN5</accession>
<dbReference type="Proteomes" id="UP001596356">
    <property type="component" value="Unassembled WGS sequence"/>
</dbReference>
<dbReference type="InterPro" id="IPR050194">
    <property type="entry name" value="Glycosyltransferase_grp1"/>
</dbReference>
<evidence type="ECO:0000256" key="1">
    <source>
        <dbReference type="ARBA" id="ARBA00021292"/>
    </source>
</evidence>
<gene>
    <name evidence="5" type="ORF">ACFQBT_09385</name>
</gene>
<proteinExistence type="predicted"/>
<dbReference type="SUPFAM" id="SSF53756">
    <property type="entry name" value="UDP-Glycosyltransferase/glycogen phosphorylase"/>
    <property type="match status" value="1"/>
</dbReference>
<evidence type="ECO:0000256" key="3">
    <source>
        <dbReference type="ARBA" id="ARBA00022679"/>
    </source>
</evidence>
<comment type="caution">
    <text evidence="5">The sequence shown here is derived from an EMBL/GenBank/DDBJ whole genome shotgun (WGS) entry which is preliminary data.</text>
</comment>
<dbReference type="EMBL" id="JBHSWJ010000002">
    <property type="protein sequence ID" value="MFC6714018.1"/>
    <property type="molecule type" value="Genomic_DNA"/>
</dbReference>
<feature type="domain" description="Glycosyltransferase subfamily 4-like N-terminal" evidence="4">
    <location>
        <begin position="12"/>
        <end position="159"/>
    </location>
</feature>
<evidence type="ECO:0000256" key="2">
    <source>
        <dbReference type="ARBA" id="ARBA00022676"/>
    </source>
</evidence>
<keyword evidence="6" id="KW-1185">Reference proteome</keyword>
<sequence>MKVAIVLGEVAGGVLAHVRSVAGGLIDTGHTVEVAAPAGVLDALAIDGVRRVPVRIGVRPDPRADAATVRLLRGLRDADVVHAHGVRAGALTALARTGRPVVTTLHNAAPTTSGVHAAVFKLLLRVAVCSSAVVLSVSPDLDEPARRAGARDVRRAVIAAPDDVVAAPIPHEGFRAVCVGRLTAQKRIDLLIDAATLVDDVRWSVVGDGPDRPSLQARIDAGGAPVELLGRRDDVPRVLAAADVAVSTAAWEGQPVWLQEAVRAGLPVVAFDVGGIRETIGAAGVFVDFPHVEGIAGEVRRLAGDPAYRTSRGAQVRAVAATLPTRRDEIDALIGLYESLTTLPMS</sequence>
<dbReference type="Pfam" id="PF13692">
    <property type="entry name" value="Glyco_trans_1_4"/>
    <property type="match status" value="1"/>
</dbReference>
<reference evidence="6" key="1">
    <citation type="journal article" date="2019" name="Int. J. Syst. Evol. Microbiol.">
        <title>The Global Catalogue of Microorganisms (GCM) 10K type strain sequencing project: providing services to taxonomists for standard genome sequencing and annotation.</title>
        <authorList>
            <consortium name="The Broad Institute Genomics Platform"/>
            <consortium name="The Broad Institute Genome Sequencing Center for Infectious Disease"/>
            <person name="Wu L."/>
            <person name="Ma J."/>
        </authorList>
    </citation>
    <scope>NUCLEOTIDE SEQUENCE [LARGE SCALE GENOMIC DNA]</scope>
    <source>
        <strain evidence="6">NBRC 106593</strain>
    </source>
</reference>
<dbReference type="InterPro" id="IPR028098">
    <property type="entry name" value="Glyco_trans_4-like_N"/>
</dbReference>
<name>A0ABW2ATN5_9MICO</name>